<dbReference type="AlphaFoldDB" id="A0AA36N772"/>
<dbReference type="Pfam" id="PF00117">
    <property type="entry name" value="GATase"/>
    <property type="match status" value="1"/>
</dbReference>
<feature type="domain" description="Glutamine amidotransferase" evidence="3">
    <location>
        <begin position="260"/>
        <end position="418"/>
    </location>
</feature>
<dbReference type="InterPro" id="IPR029062">
    <property type="entry name" value="Class_I_gatase-like"/>
</dbReference>
<dbReference type="SUPFAM" id="SSF52499">
    <property type="entry name" value="Isochorismatase-like hydrolases"/>
    <property type="match status" value="1"/>
</dbReference>
<dbReference type="Proteomes" id="UP001178507">
    <property type="component" value="Unassembled WGS sequence"/>
</dbReference>
<dbReference type="CDD" id="cd00431">
    <property type="entry name" value="cysteine_hydrolases"/>
    <property type="match status" value="1"/>
</dbReference>
<name>A0AA36N772_9DINO</name>
<dbReference type="InterPro" id="IPR044992">
    <property type="entry name" value="ChyE-like"/>
</dbReference>
<keyword evidence="6" id="KW-1185">Reference proteome</keyword>
<reference evidence="5" key="1">
    <citation type="submission" date="2023-08" db="EMBL/GenBank/DDBJ databases">
        <authorList>
            <person name="Chen Y."/>
            <person name="Shah S."/>
            <person name="Dougan E. K."/>
            <person name="Thang M."/>
            <person name="Chan C."/>
        </authorList>
    </citation>
    <scope>NUCLEOTIDE SEQUENCE</scope>
</reference>
<evidence type="ECO:0000256" key="2">
    <source>
        <dbReference type="ARBA" id="ARBA00022801"/>
    </source>
</evidence>
<dbReference type="PROSITE" id="PS51273">
    <property type="entry name" value="GATASE_TYPE_1"/>
    <property type="match status" value="1"/>
</dbReference>
<dbReference type="SUPFAM" id="SSF52317">
    <property type="entry name" value="Class I glutamine amidotransferase-like"/>
    <property type="match status" value="1"/>
</dbReference>
<proteinExistence type="inferred from homology"/>
<evidence type="ECO:0000313" key="6">
    <source>
        <dbReference type="Proteomes" id="UP001178507"/>
    </source>
</evidence>
<comment type="similarity">
    <text evidence="1">Belongs to the isochorismatase family.</text>
</comment>
<dbReference type="InterPro" id="IPR000868">
    <property type="entry name" value="Isochorismatase-like_dom"/>
</dbReference>
<accession>A0AA36N772</accession>
<evidence type="ECO:0000313" key="5">
    <source>
        <dbReference type="EMBL" id="CAJ1391902.1"/>
    </source>
</evidence>
<dbReference type="Gene3D" id="3.40.50.880">
    <property type="match status" value="1"/>
</dbReference>
<dbReference type="Pfam" id="PF00857">
    <property type="entry name" value="Isochorismatase"/>
    <property type="match status" value="1"/>
</dbReference>
<keyword evidence="2" id="KW-0378">Hydrolase</keyword>
<gene>
    <name evidence="5" type="ORF">EVOR1521_LOCUS17139</name>
</gene>
<evidence type="ECO:0000256" key="1">
    <source>
        <dbReference type="ARBA" id="ARBA00006336"/>
    </source>
</evidence>
<sequence>MAYPYGHPKKVAPGSSRNVACRVAEAALLVVDVQEYCSRPGIGIHAGTDPEDSYFFSRVGTMVPNIALLLAAARKSGVEVIYTVIEALTFDGRDQSLDYKLSGPLLVPKGHPHAAVLPELQPGADEIILPKTSCSVFCSTNINYVLRNLGTRYLLVCGQLTNQCVESAVRDAADLGFLVTVPEDACAAKSAAEHASALHNMKGFARIMSSQELQAELLAQMEQVLPPIRQRRVCYLNVAYDATYGSKVPQMLLEMFADANAESFELDTCNVQALDFPRGDYDGFILMGSMSSAAAGAKQEPWLPQLCSFLQGLVRERRPLVGVCFGHQAIVHALGGVVVINPAGTQAGLQNYPVSEDGKSLLKLPAANIRIFSHHADAVVVLPKNAKTWGYCSGGHWGMTLGNCLTTQAHPEFSTKTGLQTLRAILENDRKFGSSQTNSLREPSTDEIDRQLSLLDTSTDHKYIATAFARLFNLLPGRKRPHDMSNHSQ</sequence>
<feature type="domain" description="Isochorismatase-like" evidence="4">
    <location>
        <begin position="27"/>
        <end position="212"/>
    </location>
</feature>
<dbReference type="CDD" id="cd01741">
    <property type="entry name" value="GATase1_1"/>
    <property type="match status" value="1"/>
</dbReference>
<dbReference type="EMBL" id="CAUJNA010002225">
    <property type="protein sequence ID" value="CAJ1391902.1"/>
    <property type="molecule type" value="Genomic_DNA"/>
</dbReference>
<dbReference type="Gene3D" id="3.40.50.850">
    <property type="entry name" value="Isochorismatase-like"/>
    <property type="match status" value="1"/>
</dbReference>
<dbReference type="PANTHER" id="PTHR43540:SF1">
    <property type="entry name" value="ISOCHORISMATASE HYDROLASE"/>
    <property type="match status" value="1"/>
</dbReference>
<dbReference type="InterPro" id="IPR017926">
    <property type="entry name" value="GATASE"/>
</dbReference>
<dbReference type="PANTHER" id="PTHR43540">
    <property type="entry name" value="PEROXYUREIDOACRYLATE/UREIDOACRYLATE AMIDOHYDROLASE-RELATED"/>
    <property type="match status" value="1"/>
</dbReference>
<evidence type="ECO:0000259" key="4">
    <source>
        <dbReference type="Pfam" id="PF00857"/>
    </source>
</evidence>
<dbReference type="InterPro" id="IPR050272">
    <property type="entry name" value="Isochorismatase-like_hydrls"/>
</dbReference>
<protein>
    <recommendedName>
        <fullName evidence="7">Glutamine amidotransferase domain-containing protein</fullName>
    </recommendedName>
</protein>
<evidence type="ECO:0008006" key="7">
    <source>
        <dbReference type="Google" id="ProtNLM"/>
    </source>
</evidence>
<organism evidence="5 6">
    <name type="scientific">Effrenium voratum</name>
    <dbReference type="NCBI Taxonomy" id="2562239"/>
    <lineage>
        <taxon>Eukaryota</taxon>
        <taxon>Sar</taxon>
        <taxon>Alveolata</taxon>
        <taxon>Dinophyceae</taxon>
        <taxon>Suessiales</taxon>
        <taxon>Symbiodiniaceae</taxon>
        <taxon>Effrenium</taxon>
    </lineage>
</organism>
<dbReference type="InterPro" id="IPR036380">
    <property type="entry name" value="Isochorismatase-like_sf"/>
</dbReference>
<comment type="caution">
    <text evidence="5">The sequence shown here is derived from an EMBL/GenBank/DDBJ whole genome shotgun (WGS) entry which is preliminary data.</text>
</comment>
<evidence type="ECO:0000259" key="3">
    <source>
        <dbReference type="Pfam" id="PF00117"/>
    </source>
</evidence>
<dbReference type="GO" id="GO:0016787">
    <property type="term" value="F:hydrolase activity"/>
    <property type="evidence" value="ECO:0007669"/>
    <property type="project" value="UniProtKB-KW"/>
</dbReference>